<proteinExistence type="inferred from homology"/>
<dbReference type="EMBL" id="DXDD01000142">
    <property type="protein sequence ID" value="HIY61303.1"/>
    <property type="molecule type" value="Genomic_DNA"/>
</dbReference>
<keyword evidence="6 9" id="KW-0342">GTP-binding</keyword>
<evidence type="ECO:0000256" key="1">
    <source>
        <dbReference type="ARBA" id="ARBA00008279"/>
    </source>
</evidence>
<evidence type="ECO:0000256" key="2">
    <source>
        <dbReference type="ARBA" id="ARBA00020953"/>
    </source>
</evidence>
<dbReference type="InterPro" id="IPR015946">
    <property type="entry name" value="KH_dom-like_a/b"/>
</dbReference>
<dbReference type="CDD" id="cd01895">
    <property type="entry name" value="EngA2"/>
    <property type="match status" value="1"/>
</dbReference>
<dbReference type="Gene3D" id="3.30.300.20">
    <property type="match status" value="1"/>
</dbReference>
<evidence type="ECO:0000259" key="12">
    <source>
        <dbReference type="PROSITE" id="PS51712"/>
    </source>
</evidence>
<comment type="subunit">
    <text evidence="9">Associates with the 50S ribosomal subunit.</text>
</comment>
<dbReference type="InterPro" id="IPR031166">
    <property type="entry name" value="G_ENGA"/>
</dbReference>
<keyword evidence="13" id="KW-0378">Hydrolase</keyword>
<dbReference type="PROSITE" id="PS51712">
    <property type="entry name" value="G_ENGA"/>
    <property type="match status" value="2"/>
</dbReference>
<evidence type="ECO:0000313" key="13">
    <source>
        <dbReference type="EMBL" id="HIY61303.1"/>
    </source>
</evidence>
<evidence type="ECO:0000256" key="4">
    <source>
        <dbReference type="ARBA" id="ARBA00022737"/>
    </source>
</evidence>
<feature type="binding site" evidence="9">
    <location>
        <begin position="61"/>
        <end position="65"/>
    </location>
    <ligand>
        <name>GTP</name>
        <dbReference type="ChEBI" id="CHEBI:37565"/>
        <label>1</label>
    </ligand>
</feature>
<dbReference type="InterPro" id="IPR032859">
    <property type="entry name" value="KH_dom-like"/>
</dbReference>
<evidence type="ECO:0000256" key="9">
    <source>
        <dbReference type="HAMAP-Rule" id="MF_00195"/>
    </source>
</evidence>
<dbReference type="SUPFAM" id="SSF52540">
    <property type="entry name" value="P-loop containing nucleoside triphosphate hydrolases"/>
    <property type="match status" value="2"/>
</dbReference>
<comment type="similarity">
    <text evidence="1 9 10 11">Belongs to the TRAFAC class TrmE-Era-EngA-EngB-Septin-like GTPase superfamily. EngA (Der) GTPase family.</text>
</comment>
<evidence type="ECO:0000313" key="14">
    <source>
        <dbReference type="Proteomes" id="UP000824007"/>
    </source>
</evidence>
<evidence type="ECO:0000256" key="3">
    <source>
        <dbReference type="ARBA" id="ARBA00022517"/>
    </source>
</evidence>
<feature type="binding site" evidence="9">
    <location>
        <begin position="14"/>
        <end position="21"/>
    </location>
    <ligand>
        <name>GTP</name>
        <dbReference type="ChEBI" id="CHEBI:37565"/>
        <label>1</label>
    </ligand>
</feature>
<dbReference type="CDD" id="cd01894">
    <property type="entry name" value="EngA1"/>
    <property type="match status" value="1"/>
</dbReference>
<dbReference type="PANTHER" id="PTHR43834:SF6">
    <property type="entry name" value="GTPASE DER"/>
    <property type="match status" value="1"/>
</dbReference>
<evidence type="ECO:0000256" key="7">
    <source>
        <dbReference type="ARBA" id="ARBA00032345"/>
    </source>
</evidence>
<evidence type="ECO:0000256" key="11">
    <source>
        <dbReference type="RuleBase" id="RU004481"/>
    </source>
</evidence>
<feature type="domain" description="EngA-type G" evidence="12">
    <location>
        <begin position="182"/>
        <end position="357"/>
    </location>
</feature>
<dbReference type="HAMAP" id="MF_00195">
    <property type="entry name" value="GTPase_Der"/>
    <property type="match status" value="1"/>
</dbReference>
<dbReference type="SMART" id="SM00382">
    <property type="entry name" value="AAA"/>
    <property type="match status" value="2"/>
</dbReference>
<feature type="binding site" evidence="9">
    <location>
        <begin position="124"/>
        <end position="127"/>
    </location>
    <ligand>
        <name>GTP</name>
        <dbReference type="ChEBI" id="CHEBI:37565"/>
        <label>1</label>
    </ligand>
</feature>
<comment type="function">
    <text evidence="8 9 11">GTPase that plays an essential role in the late steps of ribosome biogenesis.</text>
</comment>
<dbReference type="GO" id="GO:0016787">
    <property type="term" value="F:hydrolase activity"/>
    <property type="evidence" value="ECO:0007669"/>
    <property type="project" value="UniProtKB-KW"/>
</dbReference>
<organism evidence="13 14">
    <name type="scientific">Candidatus Eisenbergiella pullistercoris</name>
    <dbReference type="NCBI Taxonomy" id="2838555"/>
    <lineage>
        <taxon>Bacteria</taxon>
        <taxon>Bacillati</taxon>
        <taxon>Bacillota</taxon>
        <taxon>Clostridia</taxon>
        <taxon>Lachnospirales</taxon>
        <taxon>Lachnospiraceae</taxon>
        <taxon>Eisenbergiella</taxon>
    </lineage>
</organism>
<dbReference type="GO" id="GO:0042254">
    <property type="term" value="P:ribosome biogenesis"/>
    <property type="evidence" value="ECO:0007669"/>
    <property type="project" value="UniProtKB-KW"/>
</dbReference>
<feature type="binding site" evidence="9">
    <location>
        <begin position="188"/>
        <end position="195"/>
    </location>
    <ligand>
        <name>GTP</name>
        <dbReference type="ChEBI" id="CHEBI:37565"/>
        <label>2</label>
    </ligand>
</feature>
<gene>
    <name evidence="9 13" type="primary">der</name>
    <name evidence="13" type="ORF">H9831_11605</name>
</gene>
<evidence type="ECO:0000256" key="8">
    <source>
        <dbReference type="ARBA" id="ARBA00053470"/>
    </source>
</evidence>
<dbReference type="InterPro" id="IPR016484">
    <property type="entry name" value="GTPase_Der"/>
</dbReference>
<dbReference type="Gene3D" id="3.40.50.300">
    <property type="entry name" value="P-loop containing nucleotide triphosphate hydrolases"/>
    <property type="match status" value="2"/>
</dbReference>
<dbReference type="PIRSF" id="PIRSF006485">
    <property type="entry name" value="GTP-binding_EngA"/>
    <property type="match status" value="1"/>
</dbReference>
<dbReference type="InterPro" id="IPR003593">
    <property type="entry name" value="AAA+_ATPase"/>
</dbReference>
<protein>
    <recommendedName>
        <fullName evidence="2 9">GTPase Der</fullName>
    </recommendedName>
    <alternativeName>
        <fullName evidence="7 9">GTP-binding protein EngA</fullName>
    </alternativeName>
</protein>
<evidence type="ECO:0000256" key="5">
    <source>
        <dbReference type="ARBA" id="ARBA00022741"/>
    </source>
</evidence>
<reference evidence="13" key="1">
    <citation type="journal article" date="2021" name="PeerJ">
        <title>Extensive microbial diversity within the chicken gut microbiome revealed by metagenomics and culture.</title>
        <authorList>
            <person name="Gilroy R."/>
            <person name="Ravi A."/>
            <person name="Getino M."/>
            <person name="Pursley I."/>
            <person name="Horton D.L."/>
            <person name="Alikhan N.F."/>
            <person name="Baker D."/>
            <person name="Gharbi K."/>
            <person name="Hall N."/>
            <person name="Watson M."/>
            <person name="Adriaenssens E.M."/>
            <person name="Foster-Nyarko E."/>
            <person name="Jarju S."/>
            <person name="Secka A."/>
            <person name="Antonio M."/>
            <person name="Oren A."/>
            <person name="Chaudhuri R.R."/>
            <person name="La Ragione R."/>
            <person name="Hildebrand F."/>
            <person name="Pallen M.J."/>
        </authorList>
    </citation>
    <scope>NUCLEOTIDE SEQUENCE</scope>
    <source>
        <strain evidence="13">ChiSxjej3B15-24422</strain>
    </source>
</reference>
<dbReference type="AlphaFoldDB" id="A0A9D1YQZ9"/>
<dbReference type="GO" id="GO:0005525">
    <property type="term" value="F:GTP binding"/>
    <property type="evidence" value="ECO:0007669"/>
    <property type="project" value="UniProtKB-UniRule"/>
</dbReference>
<reference evidence="13" key="2">
    <citation type="submission" date="2021-04" db="EMBL/GenBank/DDBJ databases">
        <authorList>
            <person name="Gilroy R."/>
        </authorList>
    </citation>
    <scope>NUCLEOTIDE SEQUENCE</scope>
    <source>
        <strain evidence="13">ChiSxjej3B15-24422</strain>
    </source>
</reference>
<dbReference type="PRINTS" id="PR00326">
    <property type="entry name" value="GTP1OBG"/>
</dbReference>
<evidence type="ECO:0000256" key="6">
    <source>
        <dbReference type="ARBA" id="ARBA00023134"/>
    </source>
</evidence>
<feature type="domain" description="EngA-type G" evidence="12">
    <location>
        <begin position="8"/>
        <end position="173"/>
    </location>
</feature>
<dbReference type="Proteomes" id="UP000824007">
    <property type="component" value="Unassembled WGS sequence"/>
</dbReference>
<evidence type="ECO:0000256" key="10">
    <source>
        <dbReference type="PROSITE-ProRule" id="PRU01049"/>
    </source>
</evidence>
<dbReference type="FunFam" id="3.40.50.300:FF:000040">
    <property type="entry name" value="GTPase Der"/>
    <property type="match status" value="1"/>
</dbReference>
<comment type="caution">
    <text evidence="13">The sequence shown here is derived from an EMBL/GenBank/DDBJ whole genome shotgun (WGS) entry which is preliminary data.</text>
</comment>
<keyword evidence="5 9" id="KW-0547">Nucleotide-binding</keyword>
<sequence length="446" mass="50001">MSEQTRKPIVAVVGRPNVGKSTLFNALAGERISIVKDTPGITRDRIYADVTWLDRMFTLIDTGGIEPDSSDIILSQMREQAQIAIDTADVILFMVDVKQGLVDADSKVADMLRRSHKPVVLVVNKVDSFDKYMADVYEFYNLGIGDPHPISAANRMGLGDMLDEVISHFPEKSEAEKEDERPRVAIVGKPNVGKSSIINRLLGENRVIVSDIAGTTRDAIDTEVVHDGKEYVFIDTAGLRRKNKIKEELERYMIVRTVGAVERADVVVLVIDAVEGVTEQDAKIAGIAHERGKGMIIAVNKWDAVEKDDKTIYRFTEKIKNTLSFMPYAELIFVSAKTGQRLNRLFETIDAVIENHALRVATGVLNEIMAEAVALQQPPSDKGKRLRLYYITQAAVKPPTFVIFVNDKELMHFSYTRYIENKIREAFGFQGTPLKFIIRERKGEEA</sequence>
<dbReference type="NCBIfam" id="TIGR00231">
    <property type="entry name" value="small_GTP"/>
    <property type="match status" value="2"/>
</dbReference>
<dbReference type="InterPro" id="IPR005225">
    <property type="entry name" value="Small_GTP-bd"/>
</dbReference>
<dbReference type="GO" id="GO:0043022">
    <property type="term" value="F:ribosome binding"/>
    <property type="evidence" value="ECO:0007669"/>
    <property type="project" value="TreeGrafter"/>
</dbReference>
<name>A0A9D1YQZ9_9FIRM</name>
<dbReference type="FunFam" id="3.30.300.20:FF:000004">
    <property type="entry name" value="GTPase Der"/>
    <property type="match status" value="1"/>
</dbReference>
<dbReference type="Pfam" id="PF14714">
    <property type="entry name" value="KH_dom-like"/>
    <property type="match status" value="1"/>
</dbReference>
<keyword evidence="3 9" id="KW-0690">Ribosome biogenesis</keyword>
<accession>A0A9D1YQZ9</accession>
<dbReference type="InterPro" id="IPR027417">
    <property type="entry name" value="P-loop_NTPase"/>
</dbReference>
<dbReference type="FunFam" id="3.40.50.300:FF:000057">
    <property type="entry name" value="GTPase Der"/>
    <property type="match status" value="1"/>
</dbReference>
<keyword evidence="4 11" id="KW-0677">Repeat</keyword>
<dbReference type="PANTHER" id="PTHR43834">
    <property type="entry name" value="GTPASE DER"/>
    <property type="match status" value="1"/>
</dbReference>
<dbReference type="NCBIfam" id="TIGR03594">
    <property type="entry name" value="GTPase_EngA"/>
    <property type="match status" value="1"/>
</dbReference>
<dbReference type="InterPro" id="IPR006073">
    <property type="entry name" value="GTP-bd"/>
</dbReference>
<dbReference type="Pfam" id="PF01926">
    <property type="entry name" value="MMR_HSR1"/>
    <property type="match status" value="2"/>
</dbReference>
<feature type="binding site" evidence="9">
    <location>
        <begin position="235"/>
        <end position="239"/>
    </location>
    <ligand>
        <name>GTP</name>
        <dbReference type="ChEBI" id="CHEBI:37565"/>
        <label>2</label>
    </ligand>
</feature>
<feature type="binding site" evidence="9">
    <location>
        <begin position="300"/>
        <end position="303"/>
    </location>
    <ligand>
        <name>GTP</name>
        <dbReference type="ChEBI" id="CHEBI:37565"/>
        <label>2</label>
    </ligand>
</feature>